<comment type="caution">
    <text evidence="2">The sequence shown here is derived from an EMBL/GenBank/DDBJ whole genome shotgun (WGS) entry which is preliminary data.</text>
</comment>
<feature type="region of interest" description="Disordered" evidence="1">
    <location>
        <begin position="1"/>
        <end position="31"/>
    </location>
</feature>
<protein>
    <submittedName>
        <fullName evidence="2">Uncharacterized protein</fullName>
    </submittedName>
</protein>
<dbReference type="Proteomes" id="UP000494165">
    <property type="component" value="Unassembled WGS sequence"/>
</dbReference>
<dbReference type="AlphaFoldDB" id="A0A8S1CZA8"/>
<feature type="region of interest" description="Disordered" evidence="1">
    <location>
        <begin position="102"/>
        <end position="124"/>
    </location>
</feature>
<feature type="compositionally biased region" description="Basic and acidic residues" evidence="1">
    <location>
        <begin position="1"/>
        <end position="18"/>
    </location>
</feature>
<evidence type="ECO:0000256" key="1">
    <source>
        <dbReference type="SAM" id="MobiDB-lite"/>
    </source>
</evidence>
<name>A0A8S1CZA8_9INSE</name>
<reference evidence="2 3" key="1">
    <citation type="submission" date="2020-04" db="EMBL/GenBank/DDBJ databases">
        <authorList>
            <person name="Alioto T."/>
            <person name="Alioto T."/>
            <person name="Gomez Garrido J."/>
        </authorList>
    </citation>
    <scope>NUCLEOTIDE SEQUENCE [LARGE SCALE GENOMIC DNA]</scope>
</reference>
<accession>A0A8S1CZA8</accession>
<keyword evidence="3" id="KW-1185">Reference proteome</keyword>
<feature type="compositionally biased region" description="Low complexity" evidence="1">
    <location>
        <begin position="19"/>
        <end position="30"/>
    </location>
</feature>
<evidence type="ECO:0000313" key="3">
    <source>
        <dbReference type="Proteomes" id="UP000494165"/>
    </source>
</evidence>
<proteinExistence type="predicted"/>
<dbReference type="EMBL" id="CADEPI010000085">
    <property type="protein sequence ID" value="CAB3373413.1"/>
    <property type="molecule type" value="Genomic_DNA"/>
</dbReference>
<evidence type="ECO:0000313" key="2">
    <source>
        <dbReference type="EMBL" id="CAB3373413.1"/>
    </source>
</evidence>
<gene>
    <name evidence="2" type="ORF">CLODIP_2_CD15640</name>
</gene>
<sequence length="396" mass="43979">MAPVNRDPRLRRAAERAECSSSCSPSRPSAITADADGMELAAAIVEDPLMSRGLNAMRRELHPRGLARRLIATSPSLVTSSLDFVRPSSLARLESVRDAAVCDAPGSSGADEGPADSTGEPSDDLVVELPSKQFDRLRRRLRGSTVRRLAAVRKQLVVQYFKKPPAGLRLISVRDYWGVCPAAHLLVATTLGRATSSTSISIALNQLKSSLLLLLQTFVMFIISWSHTSWKIWCFGAFLLQSQEPLGLRIRIPAVFLVFKGQKRGSYNLRASPPEARRENTAKLVTALSGLVEEEQPDGRSFPLLARKDQQITQFITPHKFLHSPLRSLGTLHSYVRAMPGLLQWKWKQRGKDNKVININSEETGRDFDICSERGCNIIWAGTRNEEEEKVEKSEL</sequence>
<organism evidence="2 3">
    <name type="scientific">Cloeon dipterum</name>
    <dbReference type="NCBI Taxonomy" id="197152"/>
    <lineage>
        <taxon>Eukaryota</taxon>
        <taxon>Metazoa</taxon>
        <taxon>Ecdysozoa</taxon>
        <taxon>Arthropoda</taxon>
        <taxon>Hexapoda</taxon>
        <taxon>Insecta</taxon>
        <taxon>Pterygota</taxon>
        <taxon>Palaeoptera</taxon>
        <taxon>Ephemeroptera</taxon>
        <taxon>Pisciforma</taxon>
        <taxon>Baetidae</taxon>
        <taxon>Cloeon</taxon>
    </lineage>
</organism>